<name>A0A4Q1S911_9BACT</name>
<dbReference type="EMBL" id="SDMK01000005">
    <property type="protein sequence ID" value="RXS93472.1"/>
    <property type="molecule type" value="Genomic_DNA"/>
</dbReference>
<accession>A0A4Q1S911</accession>
<dbReference type="OrthoDB" id="9790815at2"/>
<evidence type="ECO:0000313" key="1">
    <source>
        <dbReference type="EMBL" id="RXS93472.1"/>
    </source>
</evidence>
<keyword evidence="2" id="KW-1185">Reference proteome</keyword>
<sequence length="376" mass="40107">MKSASQCSRRSFLGSALLTGAAASVKNLPAFSLCVEQAPAWLHLAQRCGNTGLIHTFAATSRATQLLGTSSIEDLAAQATHPTLPILYVARDCALWEHLPRGVVETYAVENSAQPLRLIAQTPMALSSTGPRSIAVSQCGRFLVIASATGRAWNALKLTADGTPEPVASTRKEIGTDVSPHGIAISPRAALAAGVDAGSGRVTLLQLSEEGMAVSARCDTPRGVAALLPAWTPDGQSLIAADRHCTSLSIYALHPLPGENSRIELRDSIALESPVSAILTHAASHGVITLRTDNHGSRLECWRVADQRMQLDASRWLPDCVLSVCASQHEEALWLATEDRLLRWDLRTAHAETAAHLALERGMHSSLTWQRAAIVL</sequence>
<dbReference type="PROSITE" id="PS51318">
    <property type="entry name" value="TAT"/>
    <property type="match status" value="1"/>
</dbReference>
<dbReference type="InterPro" id="IPR015943">
    <property type="entry name" value="WD40/YVTN_repeat-like_dom_sf"/>
</dbReference>
<reference evidence="1 2" key="1">
    <citation type="journal article" date="2016" name="Int. J. Syst. Evol. Microbiol.">
        <title>Acidipila dinghuensis sp. nov., an acidobacterium isolated from forest soil.</title>
        <authorList>
            <person name="Jiang Y.W."/>
            <person name="Wang J."/>
            <person name="Chen M.H."/>
            <person name="Lv Y.Y."/>
            <person name="Qiu L.H."/>
        </authorList>
    </citation>
    <scope>NUCLEOTIDE SEQUENCE [LARGE SCALE GENOMIC DNA]</scope>
    <source>
        <strain evidence="1 2">DHOF10</strain>
    </source>
</reference>
<dbReference type="Pfam" id="PF10282">
    <property type="entry name" value="Lactonase"/>
    <property type="match status" value="1"/>
</dbReference>
<dbReference type="InterPro" id="IPR006311">
    <property type="entry name" value="TAT_signal"/>
</dbReference>
<dbReference type="InterPro" id="IPR019405">
    <property type="entry name" value="Lactonase_7-beta_prop"/>
</dbReference>
<protein>
    <submittedName>
        <fullName evidence="1">Uncharacterized protein</fullName>
    </submittedName>
</protein>
<organism evidence="1 2">
    <name type="scientific">Silvibacterium dinghuense</name>
    <dbReference type="NCBI Taxonomy" id="1560006"/>
    <lineage>
        <taxon>Bacteria</taxon>
        <taxon>Pseudomonadati</taxon>
        <taxon>Acidobacteriota</taxon>
        <taxon>Terriglobia</taxon>
        <taxon>Terriglobales</taxon>
        <taxon>Acidobacteriaceae</taxon>
        <taxon>Silvibacterium</taxon>
    </lineage>
</organism>
<gene>
    <name evidence="1" type="ORF">ESZ00_19230</name>
</gene>
<dbReference type="InterPro" id="IPR011044">
    <property type="entry name" value="Quino_amine_DH_bsu"/>
</dbReference>
<comment type="caution">
    <text evidence="1">The sequence shown here is derived from an EMBL/GenBank/DDBJ whole genome shotgun (WGS) entry which is preliminary data.</text>
</comment>
<proteinExistence type="predicted"/>
<dbReference type="SUPFAM" id="SSF50969">
    <property type="entry name" value="YVTN repeat-like/Quinoprotein amine dehydrogenase"/>
    <property type="match status" value="1"/>
</dbReference>
<dbReference type="Gene3D" id="2.130.10.10">
    <property type="entry name" value="YVTN repeat-like/Quinoprotein amine dehydrogenase"/>
    <property type="match status" value="1"/>
</dbReference>
<evidence type="ECO:0000313" key="2">
    <source>
        <dbReference type="Proteomes" id="UP000290253"/>
    </source>
</evidence>
<dbReference type="Proteomes" id="UP000290253">
    <property type="component" value="Unassembled WGS sequence"/>
</dbReference>
<dbReference type="AlphaFoldDB" id="A0A4Q1S911"/>